<keyword evidence="4" id="KW-1185">Reference proteome</keyword>
<dbReference type="Proteomes" id="UP000198994">
    <property type="component" value="Unassembled WGS sequence"/>
</dbReference>
<protein>
    <submittedName>
        <fullName evidence="3">Uncharacterized conserved protein</fullName>
    </submittedName>
</protein>
<dbReference type="STRING" id="282683.SAMN04488105_103279"/>
<organism evidence="3 4">
    <name type="scientific">Salipiger thiooxidans</name>
    <dbReference type="NCBI Taxonomy" id="282683"/>
    <lineage>
        <taxon>Bacteria</taxon>
        <taxon>Pseudomonadati</taxon>
        <taxon>Pseudomonadota</taxon>
        <taxon>Alphaproteobacteria</taxon>
        <taxon>Rhodobacterales</taxon>
        <taxon>Roseobacteraceae</taxon>
        <taxon>Salipiger</taxon>
    </lineage>
</organism>
<accession>A0A1G7CPX2</accession>
<evidence type="ECO:0000313" key="3">
    <source>
        <dbReference type="EMBL" id="SDE41273.1"/>
    </source>
</evidence>
<feature type="chain" id="PRO_5011562963" evidence="1">
    <location>
        <begin position="20"/>
        <end position="312"/>
    </location>
</feature>
<name>A0A1G7CPX2_9RHOB</name>
<feature type="domain" description="Extensin-like C-terminal" evidence="2">
    <location>
        <begin position="160"/>
        <end position="312"/>
    </location>
</feature>
<dbReference type="RefSeq" id="WP_089956544.1">
    <property type="nucleotide sequence ID" value="NZ_FNAV01000003.1"/>
</dbReference>
<dbReference type="Pfam" id="PF06904">
    <property type="entry name" value="Extensin-like_C"/>
    <property type="match status" value="1"/>
</dbReference>
<proteinExistence type="predicted"/>
<keyword evidence="1" id="KW-0732">Signal</keyword>
<sequence length="312" mass="32693">MRIVWASALTAGLAVQAMAAAPESSVRPMPRAAVETVAPAPVAETRTPLKPMVADAEAQIRPAARPSSIEAIFHRDVADELRAAGVPGFVPEDAALGIARATAFAARSPQAIALSLRPLLRPPAMVEKAMARRQERARGAVCGDLALQGQHVGHVPGRIPACGVQDAVKIRSVAGVTLSQQAVMDCTTAKTLKRWVESGLKPAVGSQGGGVAGLRVAAHYACRTRNNQPGAKVSEHGKGRAIDIAGVRLKDGSEISVLRDWGRGAKGASLKRMHGSACRTFGTVLGPGSDGYHRDHLHFDTARHRSGGSYCR</sequence>
<evidence type="ECO:0000256" key="1">
    <source>
        <dbReference type="SAM" id="SignalP"/>
    </source>
</evidence>
<dbReference type="AlphaFoldDB" id="A0A1G7CPX2"/>
<dbReference type="OrthoDB" id="9809788at2"/>
<gene>
    <name evidence="3" type="ORF">SAMN04488105_103279</name>
</gene>
<reference evidence="4" key="1">
    <citation type="submission" date="2016-10" db="EMBL/GenBank/DDBJ databases">
        <authorList>
            <person name="Varghese N."/>
            <person name="Submissions S."/>
        </authorList>
    </citation>
    <scope>NUCLEOTIDE SEQUENCE [LARGE SCALE GENOMIC DNA]</scope>
    <source>
        <strain evidence="4">DSM 10146</strain>
    </source>
</reference>
<dbReference type="EMBL" id="FNAV01000003">
    <property type="protein sequence ID" value="SDE41273.1"/>
    <property type="molecule type" value="Genomic_DNA"/>
</dbReference>
<evidence type="ECO:0000313" key="4">
    <source>
        <dbReference type="Proteomes" id="UP000198994"/>
    </source>
</evidence>
<dbReference type="InterPro" id="IPR009683">
    <property type="entry name" value="Extensin-like_C"/>
</dbReference>
<evidence type="ECO:0000259" key="2">
    <source>
        <dbReference type="Pfam" id="PF06904"/>
    </source>
</evidence>
<feature type="signal peptide" evidence="1">
    <location>
        <begin position="1"/>
        <end position="19"/>
    </location>
</feature>